<gene>
    <name evidence="2" type="ORF">PghCCS26_11710</name>
</gene>
<protein>
    <recommendedName>
        <fullName evidence="4">Lipoprotein</fullName>
    </recommendedName>
</protein>
<feature type="signal peptide" evidence="1">
    <location>
        <begin position="1"/>
        <end position="23"/>
    </location>
</feature>
<comment type="caution">
    <text evidence="2">The sequence shown here is derived from an EMBL/GenBank/DDBJ whole genome shotgun (WGS) entry which is preliminary data.</text>
</comment>
<name>A0ABQ6NHV7_9BACL</name>
<evidence type="ECO:0000313" key="2">
    <source>
        <dbReference type="EMBL" id="GMK44044.1"/>
    </source>
</evidence>
<dbReference type="PROSITE" id="PS51257">
    <property type="entry name" value="PROKAR_LIPOPROTEIN"/>
    <property type="match status" value="1"/>
</dbReference>
<dbReference type="Proteomes" id="UP001285921">
    <property type="component" value="Unassembled WGS sequence"/>
</dbReference>
<keyword evidence="1" id="KW-0732">Signal</keyword>
<accession>A0ABQ6NHV7</accession>
<proteinExistence type="predicted"/>
<organism evidence="2 3">
    <name type="scientific">Paenibacillus glycanilyticus</name>
    <dbReference type="NCBI Taxonomy" id="126569"/>
    <lineage>
        <taxon>Bacteria</taxon>
        <taxon>Bacillati</taxon>
        <taxon>Bacillota</taxon>
        <taxon>Bacilli</taxon>
        <taxon>Bacillales</taxon>
        <taxon>Paenibacillaceae</taxon>
        <taxon>Paenibacillus</taxon>
    </lineage>
</organism>
<dbReference type="RefSeq" id="WP_317979129.1">
    <property type="nucleotide sequence ID" value="NZ_BTCL01000003.1"/>
</dbReference>
<dbReference type="EMBL" id="BTCL01000003">
    <property type="protein sequence ID" value="GMK44044.1"/>
    <property type="molecule type" value="Genomic_DNA"/>
</dbReference>
<sequence>MKKIVCVFIMLIVVLAGCSQSTALIKEADSHKLNQKVKSFVDRNKSKNGIYLYSVAGEKEYFIVNYSTARQGEKVKFLSGIRAELREDVFTIQLDVQETSDPHDKRIRPLSIYKLNKHEETSKIEVKINGQETPIDIVGS</sequence>
<evidence type="ECO:0000256" key="1">
    <source>
        <dbReference type="SAM" id="SignalP"/>
    </source>
</evidence>
<feature type="chain" id="PRO_5045277590" description="Lipoprotein" evidence="1">
    <location>
        <begin position="24"/>
        <end position="140"/>
    </location>
</feature>
<reference evidence="2 3" key="1">
    <citation type="submission" date="2023-05" db="EMBL/GenBank/DDBJ databases">
        <title>Draft genome of Paenibacillus sp. CCS26.</title>
        <authorList>
            <person name="Akita H."/>
            <person name="Shinto Y."/>
            <person name="Kimura Z."/>
        </authorList>
    </citation>
    <scope>NUCLEOTIDE SEQUENCE [LARGE SCALE GENOMIC DNA]</scope>
    <source>
        <strain evidence="2 3">CCS26</strain>
    </source>
</reference>
<evidence type="ECO:0000313" key="3">
    <source>
        <dbReference type="Proteomes" id="UP001285921"/>
    </source>
</evidence>
<evidence type="ECO:0008006" key="4">
    <source>
        <dbReference type="Google" id="ProtNLM"/>
    </source>
</evidence>
<keyword evidence="3" id="KW-1185">Reference proteome</keyword>